<dbReference type="AlphaFoldDB" id="A0A2W7N0Y9"/>
<keyword evidence="1" id="KW-0732">Signal</keyword>
<dbReference type="GO" id="GO:0009279">
    <property type="term" value="C:cell outer membrane"/>
    <property type="evidence" value="ECO:0007669"/>
    <property type="project" value="TreeGrafter"/>
</dbReference>
<dbReference type="OrthoDB" id="9804995at2"/>
<organism evidence="3 4">
    <name type="scientific">Breznakibacter xylanolyticus</name>
    <dbReference type="NCBI Taxonomy" id="990"/>
    <lineage>
        <taxon>Bacteria</taxon>
        <taxon>Pseudomonadati</taxon>
        <taxon>Bacteroidota</taxon>
        <taxon>Bacteroidia</taxon>
        <taxon>Marinilabiliales</taxon>
        <taxon>Marinilabiliaceae</taxon>
        <taxon>Breznakibacter</taxon>
    </lineage>
</organism>
<comment type="caution">
    <text evidence="3">The sequence shown here is derived from an EMBL/GenBank/DDBJ whole genome shotgun (WGS) entry which is preliminary data.</text>
</comment>
<dbReference type="SUPFAM" id="SSF49464">
    <property type="entry name" value="Carboxypeptidase regulatory domain-like"/>
    <property type="match status" value="1"/>
</dbReference>
<sequence length="797" mass="89474">MKLLLTTLLLLSLSLPSWAQGNTISGVVRDKLTNQPLPFVNIIVSGTTTGTTTDLDGTFTIGNITTEFAQLQLSSLGYAPLMTEVIYLSRIRPVQVNLEMEPFAETLTEVKVSAQTFVLRPESPVSLQNIGVDLIEKSAGANRDISKVLQSLPGVGTTSSFRNDLIVRGGGPSENRFYLDGIEIPALNHFSTQGASGGPVGLLNVDFVREVDFYSGAFPANRGNALSSVFEFKQIDGNKDRTAMKAAVGASEVSLSVNTPVGNKTTLIASARRSYLQLLFKLIDQPFLPTFNDFSFKTKTRFDDKNELTILGIGAIDQFKLNPSPNPSEEKAYTLSYLPAYEQWNYATGLSYKHFFSHSYLTIVASRNKLNNTSFKYRDNIETAENLLYDYVSNETEHKLRAELSARPMNYTINVGMGAEQALYDNRTFALLYNQQGLTQRLYQSDLEVLKWSAFGNVSHPYFDQRLTLSMGVRMDANNYNAHMRNPINQLSPRLSASLRVAPMLWFNTAVGRYFQLPAYTTLGFRNNNGVLVNNLNGITYIQNDQLVAGFELRPNEYTKFSIEAFIKKYDNYPFSVTDSVSLASKGNDFGAFGDEEVTPTSHGQTHGFEIMARQRSPRGYSYLFSYTYVISEFSNYKGELVPSSWDSKHLLTLTLNKTFKRNWSVGAKWRFVGGLPYTPYDFERSQMVEAWDAKGKEYLDYSQFNGRRAQAYQQLDLRIDKTYTFKGWSLGLYMDIQNAYNFKLNSPLKLVQQKDANGNPIILNPEAEKSQQKYALKTLQTTSGTLLPSVGLIVEF</sequence>
<dbReference type="Proteomes" id="UP000249239">
    <property type="component" value="Unassembled WGS sequence"/>
</dbReference>
<evidence type="ECO:0000259" key="2">
    <source>
        <dbReference type="Pfam" id="PF07715"/>
    </source>
</evidence>
<feature type="chain" id="PRO_5016013140" evidence="1">
    <location>
        <begin position="20"/>
        <end position="797"/>
    </location>
</feature>
<keyword evidence="3" id="KW-0675">Receptor</keyword>
<dbReference type="InterPro" id="IPR037066">
    <property type="entry name" value="Plug_dom_sf"/>
</dbReference>
<dbReference type="InterPro" id="IPR039426">
    <property type="entry name" value="TonB-dep_rcpt-like"/>
</dbReference>
<dbReference type="EMBL" id="QKZK01000026">
    <property type="protein sequence ID" value="PZX13443.1"/>
    <property type="molecule type" value="Genomic_DNA"/>
</dbReference>
<dbReference type="GO" id="GO:0015344">
    <property type="term" value="F:siderophore uptake transmembrane transporter activity"/>
    <property type="evidence" value="ECO:0007669"/>
    <property type="project" value="TreeGrafter"/>
</dbReference>
<feature type="domain" description="TonB-dependent receptor plug" evidence="2">
    <location>
        <begin position="122"/>
        <end position="223"/>
    </location>
</feature>
<dbReference type="GO" id="GO:0044718">
    <property type="term" value="P:siderophore transmembrane transport"/>
    <property type="evidence" value="ECO:0007669"/>
    <property type="project" value="TreeGrafter"/>
</dbReference>
<dbReference type="Gene3D" id="2.60.40.1120">
    <property type="entry name" value="Carboxypeptidase-like, regulatory domain"/>
    <property type="match status" value="1"/>
</dbReference>
<keyword evidence="4" id="KW-1185">Reference proteome</keyword>
<evidence type="ECO:0000313" key="3">
    <source>
        <dbReference type="EMBL" id="PZX13443.1"/>
    </source>
</evidence>
<dbReference type="PANTHER" id="PTHR30069:SF57">
    <property type="entry name" value="TONB-DEPENDENT RECEPTOR"/>
    <property type="match status" value="1"/>
</dbReference>
<dbReference type="Pfam" id="PF07715">
    <property type="entry name" value="Plug"/>
    <property type="match status" value="1"/>
</dbReference>
<evidence type="ECO:0000256" key="1">
    <source>
        <dbReference type="SAM" id="SignalP"/>
    </source>
</evidence>
<dbReference type="InterPro" id="IPR012910">
    <property type="entry name" value="Plug_dom"/>
</dbReference>
<dbReference type="Pfam" id="PF13715">
    <property type="entry name" value="CarbopepD_reg_2"/>
    <property type="match status" value="1"/>
</dbReference>
<reference evidence="3 4" key="1">
    <citation type="submission" date="2018-06" db="EMBL/GenBank/DDBJ databases">
        <title>Genomic Encyclopedia of Archaeal and Bacterial Type Strains, Phase II (KMG-II): from individual species to whole genera.</title>
        <authorList>
            <person name="Goeker M."/>
        </authorList>
    </citation>
    <scope>NUCLEOTIDE SEQUENCE [LARGE SCALE GENOMIC DNA]</scope>
    <source>
        <strain evidence="3 4">DSM 6779</strain>
    </source>
</reference>
<feature type="signal peptide" evidence="1">
    <location>
        <begin position="1"/>
        <end position="19"/>
    </location>
</feature>
<dbReference type="PANTHER" id="PTHR30069">
    <property type="entry name" value="TONB-DEPENDENT OUTER MEMBRANE RECEPTOR"/>
    <property type="match status" value="1"/>
</dbReference>
<dbReference type="Gene3D" id="2.170.130.10">
    <property type="entry name" value="TonB-dependent receptor, plug domain"/>
    <property type="match status" value="1"/>
</dbReference>
<protein>
    <submittedName>
        <fullName evidence="3">TonB-dependent receptor-like protein</fullName>
    </submittedName>
</protein>
<evidence type="ECO:0000313" key="4">
    <source>
        <dbReference type="Proteomes" id="UP000249239"/>
    </source>
</evidence>
<proteinExistence type="predicted"/>
<dbReference type="SUPFAM" id="SSF56935">
    <property type="entry name" value="Porins"/>
    <property type="match status" value="1"/>
</dbReference>
<dbReference type="RefSeq" id="WP_111446536.1">
    <property type="nucleotide sequence ID" value="NZ_QKZK01000026.1"/>
</dbReference>
<accession>A0A2W7N0Y9</accession>
<dbReference type="InterPro" id="IPR008969">
    <property type="entry name" value="CarboxyPept-like_regulatory"/>
</dbReference>
<name>A0A2W7N0Y9_9BACT</name>
<gene>
    <name evidence="3" type="ORF">LX69_02699</name>
</gene>